<reference evidence="1 2" key="1">
    <citation type="submission" date="2022-12" db="EMBL/GenBank/DDBJ databases">
        <title>Genomic features and morphological characterization of a novel Knufia sp. strain isolated from spacecraft assembly facility.</title>
        <authorList>
            <person name="Teixeira M."/>
            <person name="Chander A.M."/>
            <person name="Stajich J.E."/>
            <person name="Venkateswaran K."/>
        </authorList>
    </citation>
    <scope>NUCLEOTIDE SEQUENCE [LARGE SCALE GENOMIC DNA]</scope>
    <source>
        <strain evidence="1 2">FJI-L2-BK-P2</strain>
    </source>
</reference>
<comment type="caution">
    <text evidence="1">The sequence shown here is derived from an EMBL/GenBank/DDBJ whole genome shotgun (WGS) entry which is preliminary data.</text>
</comment>
<dbReference type="EMBL" id="JAKLMC020000024">
    <property type="protein sequence ID" value="KAK5950738.1"/>
    <property type="molecule type" value="Genomic_DNA"/>
</dbReference>
<dbReference type="Proteomes" id="UP001316803">
    <property type="component" value="Unassembled WGS sequence"/>
</dbReference>
<evidence type="ECO:0000313" key="2">
    <source>
        <dbReference type="Proteomes" id="UP001316803"/>
    </source>
</evidence>
<evidence type="ECO:0008006" key="3">
    <source>
        <dbReference type="Google" id="ProtNLM"/>
    </source>
</evidence>
<accession>A0AAN8EG50</accession>
<keyword evidence="2" id="KW-1185">Reference proteome</keyword>
<dbReference type="Gene3D" id="3.40.50.1820">
    <property type="entry name" value="alpha/beta hydrolase"/>
    <property type="match status" value="1"/>
</dbReference>
<sequence length="432" mass="49320">MSSMNFKVHEHIIPASHIRELPNALAVEEGTPEATLHLAVKQYVPLDNTDPQPGDITVIALHCNSFTKEVYEPLWDDLVASLPSGTKIRSIWMADIAQQGASYVLNEQKLADGVSWDDHGRDLLHMINHFRDQMTAPMFGIGHSMGGTQLIGLCKLHPRLFHAVAFLDGWFAINFQPIDRKGFWKRSTTRKDRFPSLAAVRKGYEKAPLFKSWDQRVFQRYMDTAFRELPTMLHPDGDGVALTTPTATEMFTTTRANIDRINLNPKEATRLDRLTYPDMVYDLPQTWPYYMNQPTGAGKYLPHLRPRALFLYGSKGSVARPEWQKENVEHTGTSDGGSGGQRLGCVHDGKIVGGHFFPFENPNGTAERLGTWLGAEQIVWREEKKELERRFRMDRTPEQRQRFPKEYMEVTEKWAKKPDAETTAKPRKDSKL</sequence>
<dbReference type="InterPro" id="IPR029058">
    <property type="entry name" value="AB_hydrolase_fold"/>
</dbReference>
<dbReference type="AlphaFoldDB" id="A0AAN8EG50"/>
<evidence type="ECO:0000313" key="1">
    <source>
        <dbReference type="EMBL" id="KAK5950738.1"/>
    </source>
</evidence>
<name>A0AAN8EG50_9EURO</name>
<dbReference type="SUPFAM" id="SSF53474">
    <property type="entry name" value="alpha/beta-Hydrolases"/>
    <property type="match status" value="1"/>
</dbReference>
<organism evidence="1 2">
    <name type="scientific">Knufia fluminis</name>
    <dbReference type="NCBI Taxonomy" id="191047"/>
    <lineage>
        <taxon>Eukaryota</taxon>
        <taxon>Fungi</taxon>
        <taxon>Dikarya</taxon>
        <taxon>Ascomycota</taxon>
        <taxon>Pezizomycotina</taxon>
        <taxon>Eurotiomycetes</taxon>
        <taxon>Chaetothyriomycetidae</taxon>
        <taxon>Chaetothyriales</taxon>
        <taxon>Trichomeriaceae</taxon>
        <taxon>Knufia</taxon>
    </lineage>
</organism>
<proteinExistence type="predicted"/>
<protein>
    <recommendedName>
        <fullName evidence="3">AB hydrolase-1 domain-containing protein</fullName>
    </recommendedName>
</protein>
<gene>
    <name evidence="1" type="ORF">OHC33_008121</name>
</gene>